<dbReference type="AlphaFoldDB" id="A0AAD7IJV9"/>
<sequence>MYQRRGVPRTNGFHALVNKGTINVIAPARMTGYADDEHSILLSNGQSVKADLVILATGYAFSWVQNFDSSIRFLVRKLRAISVCMGTSWFSTATPTGGQVARVRAIPSPASDQSGQENAKWSSSIYKGIVPAKNLSQRDFPMNGAVISSYFLGDNMSPETPEAFKHAEREALWLHKRHPDLISTRPAYQLRHMSSSSLMLKAFSHPSLKTAATFGQTAGGYVSSWYAQGGKLVYLAILSVNELARATLHEERKANRGKNI</sequence>
<evidence type="ECO:0000313" key="2">
    <source>
        <dbReference type="Proteomes" id="UP001215598"/>
    </source>
</evidence>
<name>A0AAD7IJV9_9AGAR</name>
<proteinExistence type="predicted"/>
<keyword evidence="2" id="KW-1185">Reference proteome</keyword>
<accession>A0AAD7IJV9</accession>
<comment type="caution">
    <text evidence="1">The sequence shown here is derived from an EMBL/GenBank/DDBJ whole genome shotgun (WGS) entry which is preliminary data.</text>
</comment>
<dbReference type="EMBL" id="JARKIB010000089">
    <property type="protein sequence ID" value="KAJ7743865.1"/>
    <property type="molecule type" value="Genomic_DNA"/>
</dbReference>
<protein>
    <submittedName>
        <fullName evidence="1">Uncharacterized protein</fullName>
    </submittedName>
</protein>
<evidence type="ECO:0000313" key="1">
    <source>
        <dbReference type="EMBL" id="KAJ7743865.1"/>
    </source>
</evidence>
<organism evidence="1 2">
    <name type="scientific">Mycena metata</name>
    <dbReference type="NCBI Taxonomy" id="1033252"/>
    <lineage>
        <taxon>Eukaryota</taxon>
        <taxon>Fungi</taxon>
        <taxon>Dikarya</taxon>
        <taxon>Basidiomycota</taxon>
        <taxon>Agaricomycotina</taxon>
        <taxon>Agaricomycetes</taxon>
        <taxon>Agaricomycetidae</taxon>
        <taxon>Agaricales</taxon>
        <taxon>Marasmiineae</taxon>
        <taxon>Mycenaceae</taxon>
        <taxon>Mycena</taxon>
    </lineage>
</organism>
<dbReference type="Proteomes" id="UP001215598">
    <property type="component" value="Unassembled WGS sequence"/>
</dbReference>
<gene>
    <name evidence="1" type="ORF">B0H16DRAFT_1463525</name>
</gene>
<reference evidence="1" key="1">
    <citation type="submission" date="2023-03" db="EMBL/GenBank/DDBJ databases">
        <title>Massive genome expansion in bonnet fungi (Mycena s.s.) driven by repeated elements and novel gene families across ecological guilds.</title>
        <authorList>
            <consortium name="Lawrence Berkeley National Laboratory"/>
            <person name="Harder C.B."/>
            <person name="Miyauchi S."/>
            <person name="Viragh M."/>
            <person name="Kuo A."/>
            <person name="Thoen E."/>
            <person name="Andreopoulos B."/>
            <person name="Lu D."/>
            <person name="Skrede I."/>
            <person name="Drula E."/>
            <person name="Henrissat B."/>
            <person name="Morin E."/>
            <person name="Kohler A."/>
            <person name="Barry K."/>
            <person name="LaButti K."/>
            <person name="Morin E."/>
            <person name="Salamov A."/>
            <person name="Lipzen A."/>
            <person name="Mereny Z."/>
            <person name="Hegedus B."/>
            <person name="Baldrian P."/>
            <person name="Stursova M."/>
            <person name="Weitz H."/>
            <person name="Taylor A."/>
            <person name="Grigoriev I.V."/>
            <person name="Nagy L.G."/>
            <person name="Martin F."/>
            <person name="Kauserud H."/>
        </authorList>
    </citation>
    <scope>NUCLEOTIDE SEQUENCE</scope>
    <source>
        <strain evidence="1">CBHHK182m</strain>
    </source>
</reference>